<evidence type="ECO:0000256" key="3">
    <source>
        <dbReference type="ARBA" id="ARBA00022989"/>
    </source>
</evidence>
<organism evidence="8 9">
    <name type="scientific">Rotaria magnacalcarata</name>
    <dbReference type="NCBI Taxonomy" id="392030"/>
    <lineage>
        <taxon>Eukaryota</taxon>
        <taxon>Metazoa</taxon>
        <taxon>Spiralia</taxon>
        <taxon>Gnathifera</taxon>
        <taxon>Rotifera</taxon>
        <taxon>Eurotatoria</taxon>
        <taxon>Bdelloidea</taxon>
        <taxon>Philodinida</taxon>
        <taxon>Philodinidae</taxon>
        <taxon>Rotaria</taxon>
    </lineage>
</organism>
<name>A0A8S2U4Q4_9BILA</name>
<gene>
    <name evidence="6" type="ORF">BYL167_LOCUS23446</name>
    <name evidence="7" type="ORF">BYL167_LOCUS23519</name>
    <name evidence="8" type="ORF">GIL414_LOCUS26809</name>
</gene>
<dbReference type="Pfam" id="PF04588">
    <property type="entry name" value="HIG_1_N"/>
    <property type="match status" value="1"/>
</dbReference>
<evidence type="ECO:0000313" key="7">
    <source>
        <dbReference type="EMBL" id="CAF4197621.1"/>
    </source>
</evidence>
<dbReference type="InterPro" id="IPR007667">
    <property type="entry name" value="Hypoxia_induced_domain"/>
</dbReference>
<dbReference type="EMBL" id="CAJOBJ010040490">
    <property type="protein sequence ID" value="CAF4323760.1"/>
    <property type="molecule type" value="Genomic_DNA"/>
</dbReference>
<dbReference type="PROSITE" id="PS51503">
    <property type="entry name" value="HIG1"/>
    <property type="match status" value="1"/>
</dbReference>
<evidence type="ECO:0000313" key="9">
    <source>
        <dbReference type="Proteomes" id="UP000681720"/>
    </source>
</evidence>
<dbReference type="AlphaFoldDB" id="A0A8S2U4Q4"/>
<comment type="caution">
    <text evidence="8">The sequence shown here is derived from an EMBL/GenBank/DDBJ whole genome shotgun (WGS) entry which is preliminary data.</text>
</comment>
<keyword evidence="4" id="KW-0472">Membrane</keyword>
<evidence type="ECO:0000256" key="1">
    <source>
        <dbReference type="ARBA" id="ARBA00004173"/>
    </source>
</evidence>
<evidence type="ECO:0000259" key="5">
    <source>
        <dbReference type="PROSITE" id="PS51503"/>
    </source>
</evidence>
<evidence type="ECO:0000313" key="8">
    <source>
        <dbReference type="EMBL" id="CAF4323760.1"/>
    </source>
</evidence>
<comment type="subcellular location">
    <subcellularLocation>
        <location evidence="1">Mitochondrion</location>
    </subcellularLocation>
</comment>
<evidence type="ECO:0000313" key="6">
    <source>
        <dbReference type="EMBL" id="CAF4195971.1"/>
    </source>
</evidence>
<accession>A0A8S2U4Q4</accession>
<sequence>VAALTLGLRAVSRGDKWQSQMMMRARIGYWKLRATVLL</sequence>
<dbReference type="Proteomes" id="UP000681720">
    <property type="component" value="Unassembled WGS sequence"/>
</dbReference>
<dbReference type="EMBL" id="CAJOBH010017175">
    <property type="protein sequence ID" value="CAF4197621.1"/>
    <property type="molecule type" value="Genomic_DNA"/>
</dbReference>
<keyword evidence="2" id="KW-0812">Transmembrane</keyword>
<proteinExistence type="predicted"/>
<dbReference type="EMBL" id="CAJOBH010016871">
    <property type="protein sequence ID" value="CAF4195971.1"/>
    <property type="molecule type" value="Genomic_DNA"/>
</dbReference>
<evidence type="ECO:0000256" key="4">
    <source>
        <dbReference type="ARBA" id="ARBA00023136"/>
    </source>
</evidence>
<feature type="domain" description="HIG1" evidence="5">
    <location>
        <begin position="1"/>
        <end position="38"/>
    </location>
</feature>
<keyword evidence="3" id="KW-1133">Transmembrane helix</keyword>
<feature type="non-terminal residue" evidence="8">
    <location>
        <position position="1"/>
    </location>
</feature>
<evidence type="ECO:0000256" key="2">
    <source>
        <dbReference type="ARBA" id="ARBA00022692"/>
    </source>
</evidence>
<protein>
    <recommendedName>
        <fullName evidence="5">HIG1 domain-containing protein</fullName>
    </recommendedName>
</protein>
<dbReference type="GO" id="GO:0005739">
    <property type="term" value="C:mitochondrion"/>
    <property type="evidence" value="ECO:0007669"/>
    <property type="project" value="UniProtKB-SubCell"/>
</dbReference>
<reference evidence="8" key="1">
    <citation type="submission" date="2021-02" db="EMBL/GenBank/DDBJ databases">
        <authorList>
            <person name="Nowell W R."/>
        </authorList>
    </citation>
    <scope>NUCLEOTIDE SEQUENCE</scope>
</reference>
<dbReference type="Proteomes" id="UP000681967">
    <property type="component" value="Unassembled WGS sequence"/>
</dbReference>